<dbReference type="InterPro" id="IPR013083">
    <property type="entry name" value="Znf_RING/FYVE/PHD"/>
</dbReference>
<accession>A0A9D4W9A8</accession>
<keyword evidence="5" id="KW-1185">Reference proteome</keyword>
<dbReference type="Gene3D" id="3.30.40.10">
    <property type="entry name" value="Zinc/RING finger domain, C3HC4 (zinc finger)"/>
    <property type="match status" value="1"/>
</dbReference>
<dbReference type="InterPro" id="IPR001841">
    <property type="entry name" value="Znf_RING"/>
</dbReference>
<feature type="region of interest" description="Disordered" evidence="2">
    <location>
        <begin position="208"/>
        <end position="258"/>
    </location>
</feature>
<feature type="compositionally biased region" description="Low complexity" evidence="2">
    <location>
        <begin position="241"/>
        <end position="253"/>
    </location>
</feature>
<keyword evidence="1" id="KW-0862">Zinc</keyword>
<dbReference type="PANTHER" id="PTHR46293:SF3">
    <property type="entry name" value="E3 UBIQUITIN PROTEIN LIGASE DRIPH-RELATED"/>
    <property type="match status" value="1"/>
</dbReference>
<evidence type="ECO:0000256" key="2">
    <source>
        <dbReference type="SAM" id="MobiDB-lite"/>
    </source>
</evidence>
<keyword evidence="1" id="KW-0479">Metal-binding</keyword>
<dbReference type="GO" id="GO:0008270">
    <property type="term" value="F:zinc ion binding"/>
    <property type="evidence" value="ECO:0007669"/>
    <property type="project" value="UniProtKB-KW"/>
</dbReference>
<dbReference type="GO" id="GO:0004842">
    <property type="term" value="F:ubiquitin-protein transferase activity"/>
    <property type="evidence" value="ECO:0007669"/>
    <property type="project" value="InterPro"/>
</dbReference>
<protein>
    <recommendedName>
        <fullName evidence="3">RING-type domain-containing protein</fullName>
    </recommendedName>
</protein>
<feature type="domain" description="RING-type" evidence="3">
    <location>
        <begin position="18"/>
        <end position="59"/>
    </location>
</feature>
<dbReference type="Proteomes" id="UP001058974">
    <property type="component" value="Chromosome 6"/>
</dbReference>
<dbReference type="InterPro" id="IPR044807">
    <property type="entry name" value="DRIP1-like"/>
</dbReference>
<dbReference type="Gramene" id="Psat6g115000.1">
    <property type="protein sequence ID" value="Psat6g115000.1.cds"/>
    <property type="gene ID" value="Psat6g115000"/>
</dbReference>
<dbReference type="PANTHER" id="PTHR46293">
    <property type="entry name" value="E3 UBIQUITIN PROTEIN LIGASE DRIP1"/>
    <property type="match status" value="1"/>
</dbReference>
<proteinExistence type="predicted"/>
<name>A0A9D4W9A8_PEA</name>
<evidence type="ECO:0000256" key="1">
    <source>
        <dbReference type="PROSITE-ProRule" id="PRU00175"/>
    </source>
</evidence>
<dbReference type="EMBL" id="JAMSHJ010000006">
    <property type="protein sequence ID" value="KAI5397845.1"/>
    <property type="molecule type" value="Genomic_DNA"/>
</dbReference>
<reference evidence="4 5" key="1">
    <citation type="journal article" date="2022" name="Nat. Genet.">
        <title>Improved pea reference genome and pan-genome highlight genomic features and evolutionary characteristics.</title>
        <authorList>
            <person name="Yang T."/>
            <person name="Liu R."/>
            <person name="Luo Y."/>
            <person name="Hu S."/>
            <person name="Wang D."/>
            <person name="Wang C."/>
            <person name="Pandey M.K."/>
            <person name="Ge S."/>
            <person name="Xu Q."/>
            <person name="Li N."/>
            <person name="Li G."/>
            <person name="Huang Y."/>
            <person name="Saxena R.K."/>
            <person name="Ji Y."/>
            <person name="Li M."/>
            <person name="Yan X."/>
            <person name="He Y."/>
            <person name="Liu Y."/>
            <person name="Wang X."/>
            <person name="Xiang C."/>
            <person name="Varshney R.K."/>
            <person name="Ding H."/>
            <person name="Gao S."/>
            <person name="Zong X."/>
        </authorList>
    </citation>
    <scope>NUCLEOTIDE SEQUENCE [LARGE SCALE GENOMIC DNA]</scope>
    <source>
        <strain evidence="4 5">cv. Zhongwan 6</strain>
    </source>
</reference>
<dbReference type="SUPFAM" id="SSF57850">
    <property type="entry name" value="RING/U-box"/>
    <property type="match status" value="1"/>
</dbReference>
<dbReference type="Gramene" id="Psat06G0360200-T1">
    <property type="protein sequence ID" value="KAI5397845.1"/>
    <property type="gene ID" value="KIW84_063602"/>
</dbReference>
<feature type="compositionally biased region" description="Basic residues" evidence="2">
    <location>
        <begin position="119"/>
        <end position="137"/>
    </location>
</feature>
<organism evidence="4 5">
    <name type="scientific">Pisum sativum</name>
    <name type="common">Garden pea</name>
    <name type="synonym">Lathyrus oleraceus</name>
    <dbReference type="NCBI Taxonomy" id="3888"/>
    <lineage>
        <taxon>Eukaryota</taxon>
        <taxon>Viridiplantae</taxon>
        <taxon>Streptophyta</taxon>
        <taxon>Embryophyta</taxon>
        <taxon>Tracheophyta</taxon>
        <taxon>Spermatophyta</taxon>
        <taxon>Magnoliopsida</taxon>
        <taxon>eudicotyledons</taxon>
        <taxon>Gunneridae</taxon>
        <taxon>Pentapetalae</taxon>
        <taxon>rosids</taxon>
        <taxon>fabids</taxon>
        <taxon>Fabales</taxon>
        <taxon>Fabaceae</taxon>
        <taxon>Papilionoideae</taxon>
        <taxon>50 kb inversion clade</taxon>
        <taxon>NPAAA clade</taxon>
        <taxon>Hologalegina</taxon>
        <taxon>IRL clade</taxon>
        <taxon>Fabeae</taxon>
        <taxon>Lathyrus</taxon>
    </lineage>
</organism>
<dbReference type="Gramene" id="PSAT_LOCUS26902_t1">
    <property type="protein sequence ID" value="CAL5208184.1"/>
    <property type="gene ID" value="PSAT_LOCUS26902"/>
</dbReference>
<evidence type="ECO:0000313" key="4">
    <source>
        <dbReference type="EMBL" id="KAI5397845.1"/>
    </source>
</evidence>
<evidence type="ECO:0000259" key="3">
    <source>
        <dbReference type="PROSITE" id="PS50089"/>
    </source>
</evidence>
<comment type="caution">
    <text evidence="4">The sequence shown here is derived from an EMBL/GenBank/DDBJ whole genome shotgun (WGS) entry which is preliminary data.</text>
</comment>
<dbReference type="PROSITE" id="PS50089">
    <property type="entry name" value="ZF_RING_2"/>
    <property type="match status" value="1"/>
</dbReference>
<keyword evidence="1" id="KW-0863">Zinc-finger</keyword>
<evidence type="ECO:0000313" key="5">
    <source>
        <dbReference type="Proteomes" id="UP001058974"/>
    </source>
</evidence>
<feature type="compositionally biased region" description="Basic and acidic residues" evidence="2">
    <location>
        <begin position="216"/>
        <end position="231"/>
    </location>
</feature>
<dbReference type="AlphaFoldDB" id="A0A9D4W9A8"/>
<feature type="region of interest" description="Disordered" evidence="2">
    <location>
        <begin position="101"/>
        <end position="139"/>
    </location>
</feature>
<gene>
    <name evidence="4" type="ORF">KIW84_063602</name>
</gene>
<sequence length="488" mass="54832">MEDVSVFKYEKVSPFFACILCDRTLRNAATISECLDTFCRECIERKIVDENLNHCPICNVDLGCSPLDKLRTDNNKKTMISKVLISTKEYFETDENVGSTQVVTKKRKNSRSSSQSNAKKAKKDSKKIKKEVKKGKKILQEPRQLQEQVLITPQEPKTPASEIAVAAGVKKDAKQQRGIEILDEVSTILSARKAKNVARKKFIRTELDSTSQPDKATSDGKKEDIRPRLETFTETPKIRFKSSSKPESSNQNSVFKNVSKDRAELRKEKAAAVSKPLNWFVETTNADESLNNSTLQGNGLIPMLVDSSDNDDSRSVSKVDINKHCNYQTEAGGDQNESVPSKSSSLKFKIKRVDTNQEKRVRFSEDLNLPAPPETETKKEFGPIWFSLIASNDRELGALPQISSHYLRVKDGSLTVSYIKKYLVKKLDLASEAEVEILLGGKPVYCSMQVQNLMEMWLETMSKKEMIQTSVGSSAKDFVMVLSYGRKA</sequence>